<accession>A0A453IMM7</accession>
<reference evidence="1" key="4">
    <citation type="submission" date="2019-03" db="UniProtKB">
        <authorList>
            <consortium name="EnsemblPlants"/>
        </authorList>
    </citation>
    <scope>IDENTIFICATION</scope>
</reference>
<evidence type="ECO:0000313" key="1">
    <source>
        <dbReference type="EnsemblPlants" id="AET4Gv20609100.10"/>
    </source>
</evidence>
<organism evidence="1 2">
    <name type="scientific">Aegilops tauschii subsp. strangulata</name>
    <name type="common">Goatgrass</name>
    <dbReference type="NCBI Taxonomy" id="200361"/>
    <lineage>
        <taxon>Eukaryota</taxon>
        <taxon>Viridiplantae</taxon>
        <taxon>Streptophyta</taxon>
        <taxon>Embryophyta</taxon>
        <taxon>Tracheophyta</taxon>
        <taxon>Spermatophyta</taxon>
        <taxon>Magnoliopsida</taxon>
        <taxon>Liliopsida</taxon>
        <taxon>Poales</taxon>
        <taxon>Poaceae</taxon>
        <taxon>BOP clade</taxon>
        <taxon>Pooideae</taxon>
        <taxon>Triticodae</taxon>
        <taxon>Triticeae</taxon>
        <taxon>Triticinae</taxon>
        <taxon>Aegilops</taxon>
    </lineage>
</organism>
<name>A0A453IMM7_AEGTS</name>
<reference evidence="2" key="1">
    <citation type="journal article" date="2014" name="Science">
        <title>Ancient hybridizations among the ancestral genomes of bread wheat.</title>
        <authorList>
            <consortium name="International Wheat Genome Sequencing Consortium,"/>
            <person name="Marcussen T."/>
            <person name="Sandve S.R."/>
            <person name="Heier L."/>
            <person name="Spannagl M."/>
            <person name="Pfeifer M."/>
            <person name="Jakobsen K.S."/>
            <person name="Wulff B.B."/>
            <person name="Steuernagel B."/>
            <person name="Mayer K.F."/>
            <person name="Olsen O.A."/>
        </authorList>
    </citation>
    <scope>NUCLEOTIDE SEQUENCE [LARGE SCALE GENOMIC DNA]</scope>
    <source>
        <strain evidence="2">cv. AL8/78</strain>
    </source>
</reference>
<dbReference type="Proteomes" id="UP000015105">
    <property type="component" value="Chromosome 4D"/>
</dbReference>
<reference evidence="1" key="3">
    <citation type="journal article" date="2017" name="Nature">
        <title>Genome sequence of the progenitor of the wheat D genome Aegilops tauschii.</title>
        <authorList>
            <person name="Luo M.C."/>
            <person name="Gu Y.Q."/>
            <person name="Puiu D."/>
            <person name="Wang H."/>
            <person name="Twardziok S.O."/>
            <person name="Deal K.R."/>
            <person name="Huo N."/>
            <person name="Zhu T."/>
            <person name="Wang L."/>
            <person name="Wang Y."/>
            <person name="McGuire P.E."/>
            <person name="Liu S."/>
            <person name="Long H."/>
            <person name="Ramasamy R.K."/>
            <person name="Rodriguez J.C."/>
            <person name="Van S.L."/>
            <person name="Yuan L."/>
            <person name="Wang Z."/>
            <person name="Xia Z."/>
            <person name="Xiao L."/>
            <person name="Anderson O.D."/>
            <person name="Ouyang S."/>
            <person name="Liang Y."/>
            <person name="Zimin A.V."/>
            <person name="Pertea G."/>
            <person name="Qi P."/>
            <person name="Bennetzen J.L."/>
            <person name="Dai X."/>
            <person name="Dawson M.W."/>
            <person name="Muller H.G."/>
            <person name="Kugler K."/>
            <person name="Rivarola-Duarte L."/>
            <person name="Spannagl M."/>
            <person name="Mayer K.F.X."/>
            <person name="Lu F.H."/>
            <person name="Bevan M.W."/>
            <person name="Leroy P."/>
            <person name="Li P."/>
            <person name="You F.M."/>
            <person name="Sun Q."/>
            <person name="Liu Z."/>
            <person name="Lyons E."/>
            <person name="Wicker T."/>
            <person name="Salzberg S.L."/>
            <person name="Devos K.M."/>
            <person name="Dvorak J."/>
        </authorList>
    </citation>
    <scope>NUCLEOTIDE SEQUENCE [LARGE SCALE GENOMIC DNA]</scope>
    <source>
        <strain evidence="1">cv. AL8/78</strain>
    </source>
</reference>
<reference evidence="2" key="2">
    <citation type="journal article" date="2017" name="Nat. Plants">
        <title>The Aegilops tauschii genome reveals multiple impacts of transposons.</title>
        <authorList>
            <person name="Zhao G."/>
            <person name="Zou C."/>
            <person name="Li K."/>
            <person name="Wang K."/>
            <person name="Li T."/>
            <person name="Gao L."/>
            <person name="Zhang X."/>
            <person name="Wang H."/>
            <person name="Yang Z."/>
            <person name="Liu X."/>
            <person name="Jiang W."/>
            <person name="Mao L."/>
            <person name="Kong X."/>
            <person name="Jiao Y."/>
            <person name="Jia J."/>
        </authorList>
    </citation>
    <scope>NUCLEOTIDE SEQUENCE [LARGE SCALE GENOMIC DNA]</scope>
    <source>
        <strain evidence="2">cv. AL8/78</strain>
    </source>
</reference>
<dbReference type="AlphaFoldDB" id="A0A453IMM7"/>
<protein>
    <submittedName>
        <fullName evidence="1">Uncharacterized protein</fullName>
    </submittedName>
</protein>
<proteinExistence type="predicted"/>
<dbReference type="EnsemblPlants" id="AET4Gv20609100.10">
    <property type="protein sequence ID" value="AET4Gv20609100.10"/>
    <property type="gene ID" value="AET4Gv20609100"/>
</dbReference>
<sequence>MLHFVFKLWSFPAEKERELGHAYSEIKGLKVTEALKDKAIAEV</sequence>
<reference evidence="1" key="5">
    <citation type="journal article" date="2021" name="G3 (Bethesda)">
        <title>Aegilops tauschii genome assembly Aet v5.0 features greater sequence contiguity and improved annotation.</title>
        <authorList>
            <person name="Wang L."/>
            <person name="Zhu T."/>
            <person name="Rodriguez J.C."/>
            <person name="Deal K.R."/>
            <person name="Dubcovsky J."/>
            <person name="McGuire P.E."/>
            <person name="Lux T."/>
            <person name="Spannagl M."/>
            <person name="Mayer K.F.X."/>
            <person name="Baldrich P."/>
            <person name="Meyers B.C."/>
            <person name="Huo N."/>
            <person name="Gu Y.Q."/>
            <person name="Zhou H."/>
            <person name="Devos K.M."/>
            <person name="Bennetzen J.L."/>
            <person name="Unver T."/>
            <person name="Budak H."/>
            <person name="Gulick P.J."/>
            <person name="Galiba G."/>
            <person name="Kalapos B."/>
            <person name="Nelson D.R."/>
            <person name="Li P."/>
            <person name="You F.M."/>
            <person name="Luo M.C."/>
            <person name="Dvorak J."/>
        </authorList>
    </citation>
    <scope>NUCLEOTIDE SEQUENCE [LARGE SCALE GENOMIC DNA]</scope>
    <source>
        <strain evidence="1">cv. AL8/78</strain>
    </source>
</reference>
<evidence type="ECO:0000313" key="2">
    <source>
        <dbReference type="Proteomes" id="UP000015105"/>
    </source>
</evidence>
<dbReference type="Gramene" id="AET4Gv20609100.10">
    <property type="protein sequence ID" value="AET4Gv20609100.10"/>
    <property type="gene ID" value="AET4Gv20609100"/>
</dbReference>
<keyword evidence="2" id="KW-1185">Reference proteome</keyword>